<keyword evidence="2" id="KW-0614">Plasmid</keyword>
<evidence type="ECO:0000313" key="3">
    <source>
        <dbReference type="Proteomes" id="UP000002287"/>
    </source>
</evidence>
<protein>
    <submittedName>
        <fullName evidence="2">Uncharacterized protein</fullName>
    </submittedName>
</protein>
<geneLocation type="plasmid" evidence="2 3">
    <name>pBVIE03</name>
</geneLocation>
<dbReference type="EMBL" id="CP000619">
    <property type="protein sequence ID" value="ABO60392.1"/>
    <property type="molecule type" value="Genomic_DNA"/>
</dbReference>
<proteinExistence type="predicted"/>
<evidence type="ECO:0000313" key="2">
    <source>
        <dbReference type="EMBL" id="ABO60392.1"/>
    </source>
</evidence>
<gene>
    <name evidence="2" type="ordered locus">Bcep1808_7517</name>
</gene>
<dbReference type="KEGG" id="bvi:Bcep1808_7517"/>
<keyword evidence="1" id="KW-1133">Transmembrane helix</keyword>
<evidence type="ECO:0000256" key="1">
    <source>
        <dbReference type="SAM" id="Phobius"/>
    </source>
</evidence>
<dbReference type="AlphaFoldDB" id="A4JVT9"/>
<accession>A4JVT9</accession>
<dbReference type="Proteomes" id="UP000002287">
    <property type="component" value="Plasmid pBVIE03"/>
</dbReference>
<keyword evidence="1" id="KW-0472">Membrane</keyword>
<organism evidence="2 3">
    <name type="scientific">Burkholderia vietnamiensis (strain G4 / LMG 22486)</name>
    <name type="common">Burkholderia cepacia (strain R1808)</name>
    <dbReference type="NCBI Taxonomy" id="269482"/>
    <lineage>
        <taxon>Bacteria</taxon>
        <taxon>Pseudomonadati</taxon>
        <taxon>Pseudomonadota</taxon>
        <taxon>Betaproteobacteria</taxon>
        <taxon>Burkholderiales</taxon>
        <taxon>Burkholderiaceae</taxon>
        <taxon>Burkholderia</taxon>
        <taxon>Burkholderia cepacia complex</taxon>
    </lineage>
</organism>
<feature type="transmembrane region" description="Helical" evidence="1">
    <location>
        <begin position="17"/>
        <end position="36"/>
    </location>
</feature>
<name>A4JVT9_BURVG</name>
<reference evidence="2 3" key="1">
    <citation type="submission" date="2007-03" db="EMBL/GenBank/DDBJ databases">
        <title>Complete sequence of plasmid pBVIE03 of Burkholderia vietnamiensis G4.</title>
        <authorList>
            <consortium name="US DOE Joint Genome Institute"/>
            <person name="Copeland A."/>
            <person name="Lucas S."/>
            <person name="Lapidus A."/>
            <person name="Barry K."/>
            <person name="Detter J.C."/>
            <person name="Glavina del Rio T."/>
            <person name="Hammon N."/>
            <person name="Israni S."/>
            <person name="Dalin E."/>
            <person name="Tice H."/>
            <person name="Pitluck S."/>
            <person name="Chain P."/>
            <person name="Malfatti S."/>
            <person name="Shin M."/>
            <person name="Vergez L."/>
            <person name="Schmutz J."/>
            <person name="Larimer F."/>
            <person name="Land M."/>
            <person name="Hauser L."/>
            <person name="Kyrpides N."/>
            <person name="Tiedje J."/>
            <person name="Richardson P."/>
        </authorList>
    </citation>
    <scope>NUCLEOTIDE SEQUENCE [LARGE SCALE GENOMIC DNA]</scope>
    <source>
        <strain evidence="3">G4 / LMG 22486</strain>
        <plasmid evidence="2 3">pBVIE03</plasmid>
    </source>
</reference>
<dbReference type="HOGENOM" id="CLU_1851405_0_0_4"/>
<keyword evidence="1" id="KW-0812">Transmembrane</keyword>
<sequence length="138" mass="15405">MSIEMQRANGVKHWGETVAMVVCCVGAALLLHYLLLQYPRERRERLWQKNGLNACSQASHHMADRIAGATGIKNKVFLVAIHMTDDNGSYACKADVKFTIDGHEESEIWSMEGSRKRPCVLTSAPFRGNDWATGSIIQ</sequence>